<dbReference type="GO" id="GO:1901135">
    <property type="term" value="P:carbohydrate derivative metabolic process"/>
    <property type="evidence" value="ECO:0007669"/>
    <property type="project" value="InterPro"/>
</dbReference>
<accession>A0A1M6FG01</accession>
<dbReference type="GO" id="GO:0016853">
    <property type="term" value="F:isomerase activity"/>
    <property type="evidence" value="ECO:0007669"/>
    <property type="project" value="UniProtKB-KW"/>
</dbReference>
<name>A0A1M6FG01_MALRU</name>
<dbReference type="GO" id="GO:0097367">
    <property type="term" value="F:carbohydrate derivative binding"/>
    <property type="evidence" value="ECO:0007669"/>
    <property type="project" value="InterPro"/>
</dbReference>
<dbReference type="Gene3D" id="3.40.50.10490">
    <property type="entry name" value="Glucose-6-phosphate isomerase like protein, domain 1"/>
    <property type="match status" value="1"/>
</dbReference>
<keyword evidence="1" id="KW-0413">Isomerase</keyword>
<dbReference type="RefSeq" id="WP_072906897.1">
    <property type="nucleotide sequence ID" value="NZ_FQZT01000003.1"/>
</dbReference>
<organism evidence="1 2">
    <name type="scientific">Malonomonas rubra DSM 5091</name>
    <dbReference type="NCBI Taxonomy" id="1122189"/>
    <lineage>
        <taxon>Bacteria</taxon>
        <taxon>Pseudomonadati</taxon>
        <taxon>Thermodesulfobacteriota</taxon>
        <taxon>Desulfuromonadia</taxon>
        <taxon>Desulfuromonadales</taxon>
        <taxon>Geopsychrobacteraceae</taxon>
        <taxon>Malonomonas</taxon>
    </lineage>
</organism>
<evidence type="ECO:0000313" key="2">
    <source>
        <dbReference type="Proteomes" id="UP000184171"/>
    </source>
</evidence>
<dbReference type="InterPro" id="IPR046348">
    <property type="entry name" value="SIS_dom_sf"/>
</dbReference>
<proteinExistence type="predicted"/>
<dbReference type="SUPFAM" id="SSF53697">
    <property type="entry name" value="SIS domain"/>
    <property type="match status" value="1"/>
</dbReference>
<evidence type="ECO:0000313" key="1">
    <source>
        <dbReference type="EMBL" id="SHI96576.1"/>
    </source>
</evidence>
<dbReference type="Proteomes" id="UP000184171">
    <property type="component" value="Unassembled WGS sequence"/>
</dbReference>
<dbReference type="AlphaFoldDB" id="A0A1M6FG01"/>
<protein>
    <submittedName>
        <fullName evidence="1">D-sedoheptulose 7-phosphate isomerase</fullName>
    </submittedName>
</protein>
<dbReference type="STRING" id="1122189.SAMN02745165_01274"/>
<gene>
    <name evidence="1" type="ORF">SAMN02745165_01274</name>
</gene>
<keyword evidence="2" id="KW-1185">Reference proteome</keyword>
<dbReference type="OrthoDB" id="5387313at2"/>
<reference evidence="1 2" key="1">
    <citation type="submission" date="2016-11" db="EMBL/GenBank/DDBJ databases">
        <authorList>
            <person name="Jaros S."/>
            <person name="Januszkiewicz K."/>
            <person name="Wedrychowicz H."/>
        </authorList>
    </citation>
    <scope>NUCLEOTIDE SEQUENCE [LARGE SCALE GENOMIC DNA]</scope>
    <source>
        <strain evidence="1 2">DSM 5091</strain>
    </source>
</reference>
<sequence length="192" mass="20372">MNQKISASRSQLQGLLDEFCNQQGDMLTRLAQQVASLFAGGGQLLLAGNAAFQPVVQLLAGHFTYRLGFDRPALPAIAIGSDPVLAALMVSSGEADQHLVRHYRSLTGGKQLLLLFSDGGNSPALQILRDEVLENEQLVALVSATGAADALCRDGIETCLALPTGSRPRQLELALFAGQLLCELVESELFGV</sequence>
<dbReference type="EMBL" id="FQZT01000003">
    <property type="protein sequence ID" value="SHI96576.1"/>
    <property type="molecule type" value="Genomic_DNA"/>
</dbReference>